<dbReference type="PANTHER" id="PTHR34722">
    <property type="entry name" value="HOMOLOG OF ODR-2 (TWO)-RELATED"/>
    <property type="match status" value="1"/>
</dbReference>
<evidence type="ECO:0000313" key="3">
    <source>
        <dbReference type="WBParaSite" id="MBELARI_LOCUS20420"/>
    </source>
</evidence>
<evidence type="ECO:0000256" key="1">
    <source>
        <dbReference type="SAM" id="SignalP"/>
    </source>
</evidence>
<sequence length="182" mass="20460">MSFSVVDHLFIFSFLFFIVDSLKCFSCASVEYQSLFERNSALAGSVMVPKFDQFCDSESGVQQFSPVESCRSACVTVFEPHYIGGLQLPYRPFVYIRGCADRVFAAMETRPAEVDVLHQDEICVSLKMSLIYPQVTANEIVQVCSCVNNACNHRTQPSPDSSSSTNSISFFILFLFIFLVKF</sequence>
<dbReference type="GO" id="GO:1990834">
    <property type="term" value="P:response to odorant"/>
    <property type="evidence" value="ECO:0007669"/>
    <property type="project" value="TreeGrafter"/>
</dbReference>
<accession>A0AAF3F1J6</accession>
<proteinExistence type="predicted"/>
<feature type="chain" id="PRO_5042099457" evidence="1">
    <location>
        <begin position="22"/>
        <end position="182"/>
    </location>
</feature>
<dbReference type="GO" id="GO:0030424">
    <property type="term" value="C:axon"/>
    <property type="evidence" value="ECO:0007669"/>
    <property type="project" value="TreeGrafter"/>
</dbReference>
<organism evidence="2 3">
    <name type="scientific">Mesorhabditis belari</name>
    <dbReference type="NCBI Taxonomy" id="2138241"/>
    <lineage>
        <taxon>Eukaryota</taxon>
        <taxon>Metazoa</taxon>
        <taxon>Ecdysozoa</taxon>
        <taxon>Nematoda</taxon>
        <taxon>Chromadorea</taxon>
        <taxon>Rhabditida</taxon>
        <taxon>Rhabditina</taxon>
        <taxon>Rhabditomorpha</taxon>
        <taxon>Rhabditoidea</taxon>
        <taxon>Rhabditidae</taxon>
        <taxon>Mesorhabditinae</taxon>
        <taxon>Mesorhabditis</taxon>
    </lineage>
</organism>
<protein>
    <submittedName>
        <fullName evidence="3">Uncharacterized protein</fullName>
    </submittedName>
</protein>
<dbReference type="Pfam" id="PF06579">
    <property type="entry name" value="Ly-6_related"/>
    <property type="match status" value="1"/>
</dbReference>
<dbReference type="GO" id="GO:0043025">
    <property type="term" value="C:neuronal cell body"/>
    <property type="evidence" value="ECO:0007669"/>
    <property type="project" value="TreeGrafter"/>
</dbReference>
<name>A0AAF3F1J6_9BILA</name>
<keyword evidence="1" id="KW-0732">Signal</keyword>
<dbReference type="AlphaFoldDB" id="A0AAF3F1J6"/>
<reference evidence="3" key="1">
    <citation type="submission" date="2024-02" db="UniProtKB">
        <authorList>
            <consortium name="WormBaseParasite"/>
        </authorList>
    </citation>
    <scope>IDENTIFICATION</scope>
</reference>
<dbReference type="GO" id="GO:0042048">
    <property type="term" value="P:olfactory behavior"/>
    <property type="evidence" value="ECO:0007669"/>
    <property type="project" value="TreeGrafter"/>
</dbReference>
<dbReference type="PANTHER" id="PTHR34722:SF9">
    <property type="entry name" value="HOMOLOG OF ODR-2 (TWO)"/>
    <property type="match status" value="1"/>
</dbReference>
<dbReference type="Proteomes" id="UP000887575">
    <property type="component" value="Unassembled WGS sequence"/>
</dbReference>
<dbReference type="InterPro" id="IPR010558">
    <property type="entry name" value="Ly-6-related"/>
</dbReference>
<dbReference type="WBParaSite" id="MBELARI_LOCUS20420">
    <property type="protein sequence ID" value="MBELARI_LOCUS20420"/>
    <property type="gene ID" value="MBELARI_LOCUS20420"/>
</dbReference>
<keyword evidence="2" id="KW-1185">Reference proteome</keyword>
<feature type="signal peptide" evidence="1">
    <location>
        <begin position="1"/>
        <end position="21"/>
    </location>
</feature>
<evidence type="ECO:0000313" key="2">
    <source>
        <dbReference type="Proteomes" id="UP000887575"/>
    </source>
</evidence>